<dbReference type="RefSeq" id="WP_261959835.1">
    <property type="nucleotide sequence ID" value="NZ_BAAAXA010000001.1"/>
</dbReference>
<evidence type="ECO:0000313" key="8">
    <source>
        <dbReference type="Proteomes" id="UP001143480"/>
    </source>
</evidence>
<comment type="subcellular location">
    <subcellularLocation>
        <location evidence="1">Membrane</location>
        <topology evidence="1">Multi-pass membrane protein</topology>
    </subcellularLocation>
</comment>
<evidence type="ECO:0000256" key="4">
    <source>
        <dbReference type="ARBA" id="ARBA00022989"/>
    </source>
</evidence>
<proteinExistence type="inferred from homology"/>
<feature type="transmembrane region" description="Helical" evidence="6">
    <location>
        <begin position="277"/>
        <end position="297"/>
    </location>
</feature>
<evidence type="ECO:0000256" key="5">
    <source>
        <dbReference type="ARBA" id="ARBA00023136"/>
    </source>
</evidence>
<dbReference type="GO" id="GO:0016020">
    <property type="term" value="C:membrane"/>
    <property type="evidence" value="ECO:0007669"/>
    <property type="project" value="UniProtKB-SubCell"/>
</dbReference>
<organism evidence="7 8">
    <name type="scientific">Dactylosporangium matsuzakiense</name>
    <dbReference type="NCBI Taxonomy" id="53360"/>
    <lineage>
        <taxon>Bacteria</taxon>
        <taxon>Bacillati</taxon>
        <taxon>Actinomycetota</taxon>
        <taxon>Actinomycetes</taxon>
        <taxon>Micromonosporales</taxon>
        <taxon>Micromonosporaceae</taxon>
        <taxon>Dactylosporangium</taxon>
    </lineage>
</organism>
<evidence type="ECO:0000256" key="1">
    <source>
        <dbReference type="ARBA" id="ARBA00004141"/>
    </source>
</evidence>
<sequence>MNVPFWMWAAVVAGILAMLAVDLLAHRRPHEVKPREAATWSIVWLSLGLGFGLLVWAGWGAGRAGEYYAGFLIEKSLAVDNVFVFALIFTAFAVPRAYQHRVLFYGVVGALIMRAVFIAAGAALITRFHWVLYAFGALLLYTAWKMYRTRNTHADPTTGRSWRLLTRVIPSTDEYHGQHFLIRQAGRWLATPLLLVLILVEITDLIFAVDSIPAIFAVTTEPFLVFTSNAFAILGLRALYFLLADLMHRFTHLKTGLAVILAFVGAKMLLIDVVKIPIGVSLGFIAAVLAVSIVTSLRTSTNAPPTPAADDTRTPR</sequence>
<keyword evidence="8" id="KW-1185">Reference proteome</keyword>
<dbReference type="PANTHER" id="PTHR30238:SF0">
    <property type="entry name" value="THYLAKOID MEMBRANE PROTEIN TERC, CHLOROPLASTIC"/>
    <property type="match status" value="1"/>
</dbReference>
<feature type="transmembrane region" description="Helical" evidence="6">
    <location>
        <begin position="77"/>
        <end position="95"/>
    </location>
</feature>
<reference evidence="7" key="1">
    <citation type="journal article" date="2014" name="Int. J. Syst. Evol. Microbiol.">
        <title>Complete genome sequence of Corynebacterium casei LMG S-19264T (=DSM 44701T), isolated from a smear-ripened cheese.</title>
        <authorList>
            <consortium name="US DOE Joint Genome Institute (JGI-PGF)"/>
            <person name="Walter F."/>
            <person name="Albersmeier A."/>
            <person name="Kalinowski J."/>
            <person name="Ruckert C."/>
        </authorList>
    </citation>
    <scope>NUCLEOTIDE SEQUENCE</scope>
    <source>
        <strain evidence="7">VKM Ac-1321</strain>
    </source>
</reference>
<evidence type="ECO:0000313" key="7">
    <source>
        <dbReference type="EMBL" id="GLL07287.1"/>
    </source>
</evidence>
<name>A0A9W6NSL5_9ACTN</name>
<keyword evidence="3 6" id="KW-0812">Transmembrane</keyword>
<dbReference type="PANTHER" id="PTHR30238">
    <property type="entry name" value="MEMBRANE BOUND PREDICTED REDOX MODULATOR"/>
    <property type="match status" value="1"/>
</dbReference>
<evidence type="ECO:0000256" key="2">
    <source>
        <dbReference type="ARBA" id="ARBA00007511"/>
    </source>
</evidence>
<feature type="transmembrane region" description="Helical" evidence="6">
    <location>
        <begin position="255"/>
        <end position="271"/>
    </location>
</feature>
<feature type="transmembrane region" description="Helical" evidence="6">
    <location>
        <begin position="6"/>
        <end position="25"/>
    </location>
</feature>
<dbReference type="NCBIfam" id="TIGR03718">
    <property type="entry name" value="R_switched_Alx"/>
    <property type="match status" value="1"/>
</dbReference>
<accession>A0A9W6NSL5</accession>
<evidence type="ECO:0000256" key="6">
    <source>
        <dbReference type="SAM" id="Phobius"/>
    </source>
</evidence>
<feature type="transmembrane region" description="Helical" evidence="6">
    <location>
        <begin position="102"/>
        <end position="124"/>
    </location>
</feature>
<comment type="caution">
    <text evidence="7">The sequence shown here is derived from an EMBL/GenBank/DDBJ whole genome shotgun (WGS) entry which is preliminary data.</text>
</comment>
<dbReference type="Proteomes" id="UP001143480">
    <property type="component" value="Unassembled WGS sequence"/>
</dbReference>
<reference evidence="7" key="2">
    <citation type="submission" date="2023-01" db="EMBL/GenBank/DDBJ databases">
        <authorList>
            <person name="Sun Q."/>
            <person name="Evtushenko L."/>
        </authorList>
    </citation>
    <scope>NUCLEOTIDE SEQUENCE</scope>
    <source>
        <strain evidence="7">VKM Ac-1321</strain>
    </source>
</reference>
<keyword evidence="5 6" id="KW-0472">Membrane</keyword>
<protein>
    <submittedName>
        <fullName evidence="7">Tellurium resistance protein TerC</fullName>
    </submittedName>
</protein>
<keyword evidence="4 6" id="KW-1133">Transmembrane helix</keyword>
<gene>
    <name evidence="7" type="primary">terC</name>
    <name evidence="7" type="ORF">GCM10017581_090390</name>
</gene>
<evidence type="ECO:0000256" key="3">
    <source>
        <dbReference type="ARBA" id="ARBA00022692"/>
    </source>
</evidence>
<feature type="transmembrane region" description="Helical" evidence="6">
    <location>
        <begin position="37"/>
        <end position="57"/>
    </location>
</feature>
<dbReference type="InterPro" id="IPR022369">
    <property type="entry name" value="Integral_membrane_TerC_rswitch"/>
</dbReference>
<dbReference type="AlphaFoldDB" id="A0A9W6NSL5"/>
<feature type="transmembrane region" description="Helical" evidence="6">
    <location>
        <begin position="193"/>
        <end position="217"/>
    </location>
</feature>
<comment type="similarity">
    <text evidence="2">Belongs to the TerC family.</text>
</comment>
<dbReference type="Pfam" id="PF03741">
    <property type="entry name" value="TerC"/>
    <property type="match status" value="1"/>
</dbReference>
<dbReference type="EMBL" id="BSFP01000091">
    <property type="protein sequence ID" value="GLL07287.1"/>
    <property type="molecule type" value="Genomic_DNA"/>
</dbReference>
<dbReference type="InterPro" id="IPR005496">
    <property type="entry name" value="Integral_membrane_TerC"/>
</dbReference>
<feature type="transmembrane region" description="Helical" evidence="6">
    <location>
        <begin position="130"/>
        <end position="147"/>
    </location>
</feature>
<feature type="transmembrane region" description="Helical" evidence="6">
    <location>
        <begin position="223"/>
        <end position="243"/>
    </location>
</feature>